<keyword evidence="2" id="KW-1185">Reference proteome</keyword>
<dbReference type="EMBL" id="CM034403">
    <property type="protein sequence ID" value="KAJ0174601.1"/>
    <property type="molecule type" value="Genomic_DNA"/>
</dbReference>
<name>A0ACC1CSH5_9NEOP</name>
<evidence type="ECO:0000313" key="2">
    <source>
        <dbReference type="Proteomes" id="UP000824533"/>
    </source>
</evidence>
<reference evidence="1 2" key="1">
    <citation type="journal article" date="2021" name="Front. Genet.">
        <title>Chromosome-Level Genome Assembly Reveals Significant Gene Expansion in the Toll and IMD Signaling Pathways of Dendrolimus kikuchii.</title>
        <authorList>
            <person name="Zhou J."/>
            <person name="Wu P."/>
            <person name="Xiong Z."/>
            <person name="Liu N."/>
            <person name="Zhao N."/>
            <person name="Ji M."/>
            <person name="Qiu Y."/>
            <person name="Yang B."/>
        </authorList>
    </citation>
    <scope>NUCLEOTIDE SEQUENCE [LARGE SCALE GENOMIC DNA]</scope>
    <source>
        <strain evidence="1">Ann1</strain>
    </source>
</reference>
<dbReference type="Proteomes" id="UP000824533">
    <property type="component" value="Linkage Group LG17"/>
</dbReference>
<comment type="caution">
    <text evidence="1">The sequence shown here is derived from an EMBL/GenBank/DDBJ whole genome shotgun (WGS) entry which is preliminary data.</text>
</comment>
<accession>A0ACC1CSH5</accession>
<gene>
    <name evidence="1" type="ORF">K1T71_009709</name>
</gene>
<organism evidence="1 2">
    <name type="scientific">Dendrolimus kikuchii</name>
    <dbReference type="NCBI Taxonomy" id="765133"/>
    <lineage>
        <taxon>Eukaryota</taxon>
        <taxon>Metazoa</taxon>
        <taxon>Ecdysozoa</taxon>
        <taxon>Arthropoda</taxon>
        <taxon>Hexapoda</taxon>
        <taxon>Insecta</taxon>
        <taxon>Pterygota</taxon>
        <taxon>Neoptera</taxon>
        <taxon>Endopterygota</taxon>
        <taxon>Lepidoptera</taxon>
        <taxon>Glossata</taxon>
        <taxon>Ditrysia</taxon>
        <taxon>Bombycoidea</taxon>
        <taxon>Lasiocampidae</taxon>
        <taxon>Dendrolimus</taxon>
    </lineage>
</organism>
<proteinExistence type="predicted"/>
<sequence>MILVHFITGKESFLIKVENKRLVNLGIEAILDKYIKPLQNIQASFPNHNVEVQLELHASPGPLQDLRQPGRRFFKMKKPKTSYRRFNKEDDDKQLIKEPITPSQGVVKTIHSEKPTLPLSVSIISVSSTLPPVTSSLIMTSTATMSTPTIITTSNPKRIPVYMEDLHKAIYEIEKKISSSILPIHTTRCPRNHNAQVPPQIHHSDRQYSTPAIKNLEDILKLLKKGDHVETNVPKPTNDNLNWLQIRIPKHV</sequence>
<protein>
    <submittedName>
        <fullName evidence="1">Uncharacterized protein</fullName>
    </submittedName>
</protein>
<evidence type="ECO:0000313" key="1">
    <source>
        <dbReference type="EMBL" id="KAJ0174601.1"/>
    </source>
</evidence>